<keyword evidence="4 7" id="KW-0812">Transmembrane</keyword>
<evidence type="ECO:0008006" key="10">
    <source>
        <dbReference type="Google" id="ProtNLM"/>
    </source>
</evidence>
<feature type="transmembrane region" description="Helical" evidence="7">
    <location>
        <begin position="417"/>
        <end position="440"/>
    </location>
</feature>
<evidence type="ECO:0000313" key="9">
    <source>
        <dbReference type="Proteomes" id="UP001583193"/>
    </source>
</evidence>
<feature type="transmembrane region" description="Helical" evidence="7">
    <location>
        <begin position="112"/>
        <end position="131"/>
    </location>
</feature>
<keyword evidence="6 7" id="KW-0472">Membrane</keyword>
<keyword evidence="5 7" id="KW-1133">Transmembrane helix</keyword>
<accession>A0ABR3WSR8</accession>
<gene>
    <name evidence="8" type="ORF">Plec18167_008948</name>
</gene>
<dbReference type="PANTHER" id="PTHR10332:SF88">
    <property type="entry name" value="EQUILIBRATIVE NUCLEOSIDE TRANSPORTER 1, ISOFORM A"/>
    <property type="match status" value="1"/>
</dbReference>
<dbReference type="EMBL" id="JAVDPF010000049">
    <property type="protein sequence ID" value="KAL1866618.1"/>
    <property type="molecule type" value="Genomic_DNA"/>
</dbReference>
<dbReference type="Proteomes" id="UP001583193">
    <property type="component" value="Unassembled WGS sequence"/>
</dbReference>
<evidence type="ECO:0000256" key="5">
    <source>
        <dbReference type="ARBA" id="ARBA00022989"/>
    </source>
</evidence>
<dbReference type="PANTHER" id="PTHR10332">
    <property type="entry name" value="EQUILIBRATIVE NUCLEOSIDE TRANSPORTER"/>
    <property type="match status" value="1"/>
</dbReference>
<sequence length="442" mass="48295">MAPSPEYERLHDEAQVDELDDDVSVSNSEPRQSTSNFSWLEYSIFLLLGIAMLWAWNMFLAAAPYFHHRFRSSEWASTHFQPSILTVSTVTNLGSVIVLAKSQRNASYEGRISLSLVINMAVFTLLAFSVLATNASVGAYFFFLMVMVFGASLATGINQNGVFAYVSRFGREEYVQAIMAGQGVAGVLPCIVQIISVLAVPEKKQGPPGTGEQESPKSAFAYFITASLISAVTSISFFYLVRRQSRRGPKLVPDNEAEPDLTGHKTVGLWVLFRKLHWMALAIFLCFALTMVFPVFAAEIESVRDPASAPRLFQPAIFIPLAFLIWNLGDLLGRVSVLIPSLSLTHYPWALFVIAVSRIIVIPLYFLCNVHGNGAVVNSDAFYLAVQFLFGITNGYLGSSCMMGAGQWVAVEEREAAGGFMTLMLVGGLTVGSLLSFLAASA</sequence>
<dbReference type="InterPro" id="IPR036259">
    <property type="entry name" value="MFS_trans_sf"/>
</dbReference>
<feature type="transmembrane region" description="Helical" evidence="7">
    <location>
        <begin position="382"/>
        <end position="405"/>
    </location>
</feature>
<evidence type="ECO:0000313" key="8">
    <source>
        <dbReference type="EMBL" id="KAL1866618.1"/>
    </source>
</evidence>
<feature type="transmembrane region" description="Helical" evidence="7">
    <location>
        <begin position="220"/>
        <end position="241"/>
    </location>
</feature>
<evidence type="ECO:0000256" key="1">
    <source>
        <dbReference type="ARBA" id="ARBA00004141"/>
    </source>
</evidence>
<keyword evidence="3" id="KW-0813">Transport</keyword>
<feature type="transmembrane region" description="Helical" evidence="7">
    <location>
        <begin position="178"/>
        <end position="200"/>
    </location>
</feature>
<protein>
    <recommendedName>
        <fullName evidence="10">Nucleoside transporter</fullName>
    </recommendedName>
</protein>
<feature type="transmembrane region" description="Helical" evidence="7">
    <location>
        <begin position="137"/>
        <end position="157"/>
    </location>
</feature>
<feature type="transmembrane region" description="Helical" evidence="7">
    <location>
        <begin position="80"/>
        <end position="100"/>
    </location>
</feature>
<evidence type="ECO:0000256" key="2">
    <source>
        <dbReference type="ARBA" id="ARBA00007965"/>
    </source>
</evidence>
<organism evidence="8 9">
    <name type="scientific">Paecilomyces lecythidis</name>
    <dbReference type="NCBI Taxonomy" id="3004212"/>
    <lineage>
        <taxon>Eukaryota</taxon>
        <taxon>Fungi</taxon>
        <taxon>Dikarya</taxon>
        <taxon>Ascomycota</taxon>
        <taxon>Pezizomycotina</taxon>
        <taxon>Eurotiomycetes</taxon>
        <taxon>Eurotiomycetidae</taxon>
        <taxon>Eurotiales</taxon>
        <taxon>Thermoascaceae</taxon>
        <taxon>Paecilomyces</taxon>
    </lineage>
</organism>
<dbReference type="SUPFAM" id="SSF103473">
    <property type="entry name" value="MFS general substrate transporter"/>
    <property type="match status" value="1"/>
</dbReference>
<feature type="transmembrane region" description="Helical" evidence="7">
    <location>
        <begin position="349"/>
        <end position="367"/>
    </location>
</feature>
<proteinExistence type="inferred from homology"/>
<comment type="caution">
    <text evidence="8">The sequence shown here is derived from an EMBL/GenBank/DDBJ whole genome shotgun (WGS) entry which is preliminary data.</text>
</comment>
<reference evidence="8 9" key="1">
    <citation type="journal article" date="2024" name="IMA Fungus">
        <title>IMA Genome - F19 : A genome assembly and annotation guide to empower mycologists, including annotated draft genome sequences of Ceratocystis pirilliformis, Diaporthe australafricana, Fusarium ophioides, Paecilomyces lecythidis, and Sporothrix stenoceras.</title>
        <authorList>
            <person name="Aylward J."/>
            <person name="Wilson A.M."/>
            <person name="Visagie C.M."/>
            <person name="Spraker J."/>
            <person name="Barnes I."/>
            <person name="Buitendag C."/>
            <person name="Ceriani C."/>
            <person name="Del Mar Angel L."/>
            <person name="du Plessis D."/>
            <person name="Fuchs T."/>
            <person name="Gasser K."/>
            <person name="Kramer D."/>
            <person name="Li W."/>
            <person name="Munsamy K."/>
            <person name="Piso A."/>
            <person name="Price J.L."/>
            <person name="Sonnekus B."/>
            <person name="Thomas C."/>
            <person name="van der Nest A."/>
            <person name="van Dijk A."/>
            <person name="van Heerden A."/>
            <person name="van Vuuren N."/>
            <person name="Yilmaz N."/>
            <person name="Duong T.A."/>
            <person name="van der Merwe N.A."/>
            <person name="Wingfield M.J."/>
            <person name="Wingfield B.D."/>
        </authorList>
    </citation>
    <scope>NUCLEOTIDE SEQUENCE [LARGE SCALE GENOMIC DNA]</scope>
    <source>
        <strain evidence="8 9">CMW 18167</strain>
    </source>
</reference>
<feature type="transmembrane region" description="Helical" evidence="7">
    <location>
        <begin position="278"/>
        <end position="297"/>
    </location>
</feature>
<evidence type="ECO:0000256" key="4">
    <source>
        <dbReference type="ARBA" id="ARBA00022692"/>
    </source>
</evidence>
<name>A0ABR3WSR8_9EURO</name>
<feature type="transmembrane region" description="Helical" evidence="7">
    <location>
        <begin position="317"/>
        <end position="337"/>
    </location>
</feature>
<dbReference type="PRINTS" id="PR01130">
    <property type="entry name" value="DERENTRNSPRT"/>
</dbReference>
<evidence type="ECO:0000256" key="7">
    <source>
        <dbReference type="SAM" id="Phobius"/>
    </source>
</evidence>
<keyword evidence="9" id="KW-1185">Reference proteome</keyword>
<comment type="subcellular location">
    <subcellularLocation>
        <location evidence="1">Membrane</location>
        <topology evidence="1">Multi-pass membrane protein</topology>
    </subcellularLocation>
</comment>
<evidence type="ECO:0000256" key="3">
    <source>
        <dbReference type="ARBA" id="ARBA00022448"/>
    </source>
</evidence>
<evidence type="ECO:0000256" key="6">
    <source>
        <dbReference type="ARBA" id="ARBA00023136"/>
    </source>
</evidence>
<feature type="transmembrane region" description="Helical" evidence="7">
    <location>
        <begin position="39"/>
        <end position="60"/>
    </location>
</feature>
<comment type="similarity">
    <text evidence="2">Belongs to the SLC29A/ENT transporter (TC 2.A.57) family.</text>
</comment>
<dbReference type="PIRSF" id="PIRSF016379">
    <property type="entry name" value="ENT"/>
    <property type="match status" value="1"/>
</dbReference>
<dbReference type="Pfam" id="PF01733">
    <property type="entry name" value="Nucleoside_tran"/>
    <property type="match status" value="2"/>
</dbReference>
<dbReference type="InterPro" id="IPR002259">
    <property type="entry name" value="Eqnu_transpt"/>
</dbReference>